<dbReference type="Pfam" id="PF00326">
    <property type="entry name" value="Peptidase_S9"/>
    <property type="match status" value="1"/>
</dbReference>
<accession>A0A1F6YD86</accession>
<evidence type="ECO:0000313" key="3">
    <source>
        <dbReference type="Proteomes" id="UP000176192"/>
    </source>
</evidence>
<name>A0A1F6YD86_9BACT</name>
<evidence type="ECO:0000313" key="2">
    <source>
        <dbReference type="EMBL" id="OGJ04270.1"/>
    </source>
</evidence>
<dbReference type="EMBL" id="MFVV01000003">
    <property type="protein sequence ID" value="OGJ04270.1"/>
    <property type="molecule type" value="Genomic_DNA"/>
</dbReference>
<dbReference type="AlphaFoldDB" id="A0A1F6YD86"/>
<gene>
    <name evidence="2" type="ORF">A3G06_00400</name>
</gene>
<feature type="domain" description="Peptidase S9 prolyl oligopeptidase catalytic" evidence="1">
    <location>
        <begin position="112"/>
        <end position="236"/>
    </location>
</feature>
<dbReference type="Proteomes" id="UP000176192">
    <property type="component" value="Unassembled WGS sequence"/>
</dbReference>
<dbReference type="Gene3D" id="3.40.50.1820">
    <property type="entry name" value="alpha/beta hydrolase"/>
    <property type="match status" value="1"/>
</dbReference>
<protein>
    <recommendedName>
        <fullName evidence="1">Peptidase S9 prolyl oligopeptidase catalytic domain-containing protein</fullName>
    </recommendedName>
</protein>
<organism evidence="2 3">
    <name type="scientific">Candidatus Nomurabacteria bacterium RIFCSPLOWO2_12_FULL_46_14</name>
    <dbReference type="NCBI Taxonomy" id="1801797"/>
    <lineage>
        <taxon>Bacteria</taxon>
        <taxon>Candidatus Nomuraibacteriota</taxon>
    </lineage>
</organism>
<proteinExistence type="predicted"/>
<comment type="caution">
    <text evidence="2">The sequence shown here is derived from an EMBL/GenBank/DDBJ whole genome shotgun (WGS) entry which is preliminary data.</text>
</comment>
<dbReference type="InterPro" id="IPR029058">
    <property type="entry name" value="AB_hydrolase_fold"/>
</dbReference>
<dbReference type="GO" id="GO:0006508">
    <property type="term" value="P:proteolysis"/>
    <property type="evidence" value="ECO:0007669"/>
    <property type="project" value="InterPro"/>
</dbReference>
<dbReference type="STRING" id="1801797.A3G06_00400"/>
<dbReference type="InterPro" id="IPR001375">
    <property type="entry name" value="Peptidase_S9_cat"/>
</dbReference>
<evidence type="ECO:0000259" key="1">
    <source>
        <dbReference type="Pfam" id="PF00326"/>
    </source>
</evidence>
<reference evidence="2 3" key="1">
    <citation type="journal article" date="2016" name="Nat. Commun.">
        <title>Thousands of microbial genomes shed light on interconnected biogeochemical processes in an aquifer system.</title>
        <authorList>
            <person name="Anantharaman K."/>
            <person name="Brown C.T."/>
            <person name="Hug L.A."/>
            <person name="Sharon I."/>
            <person name="Castelle C.J."/>
            <person name="Probst A.J."/>
            <person name="Thomas B.C."/>
            <person name="Singh A."/>
            <person name="Wilkins M.J."/>
            <person name="Karaoz U."/>
            <person name="Brodie E.L."/>
            <person name="Williams K.H."/>
            <person name="Hubbard S.S."/>
            <person name="Banfield J.F."/>
        </authorList>
    </citation>
    <scope>NUCLEOTIDE SEQUENCE [LARGE SCALE GENOMIC DNA]</scope>
</reference>
<sequence length="257" mass="29708">MILDHLYTAFNFRNRQESDITLENIETKFNKKFYYQPNSSGLCCFVSGWGENLAHTKKIRALFWKKGYSFAEYQLPLEILSANHQRTLEFFKTIRDIIKKDIFEHSVRNQFSRIELMGVSLGAVMACLVANNNNLINKLYLLVPGNSLAESLWLGIRTQNLKKEFEKQGINLEQLENYWHDLAPQNNLNFPQSQICLVLSQADGIIPFSCGQKLVESMQQTGLRPEVKINRFFGHYGTMAAIYLFPNRFLELVNLPG</sequence>
<dbReference type="GO" id="GO:0008236">
    <property type="term" value="F:serine-type peptidase activity"/>
    <property type="evidence" value="ECO:0007669"/>
    <property type="project" value="InterPro"/>
</dbReference>
<dbReference type="SUPFAM" id="SSF53474">
    <property type="entry name" value="alpha/beta-Hydrolases"/>
    <property type="match status" value="1"/>
</dbReference>